<dbReference type="PANTHER" id="PTHR38011:SF7">
    <property type="entry name" value="2,5-DIAMINO-6-RIBOSYLAMINO-4(3H)-PYRIMIDINONE 5'-PHOSPHATE REDUCTASE"/>
    <property type="match status" value="1"/>
</dbReference>
<evidence type="ECO:0000256" key="1">
    <source>
        <dbReference type="ARBA" id="ARBA00005104"/>
    </source>
</evidence>
<evidence type="ECO:0000259" key="4">
    <source>
        <dbReference type="Pfam" id="PF01872"/>
    </source>
</evidence>
<reference evidence="5 6" key="1">
    <citation type="submission" date="2018-03" db="EMBL/GenBank/DDBJ databases">
        <title>Streptomyces dioscori sp. nov., a novel endophytic actinobacterium isolated from bulbil of Dioscorea bulbifera L.</title>
        <authorList>
            <person name="Zhikuan W."/>
        </authorList>
    </citation>
    <scope>NUCLEOTIDE SEQUENCE [LARGE SCALE GENOMIC DNA]</scope>
    <source>
        <strain evidence="5 6">A217</strain>
    </source>
</reference>
<dbReference type="Proteomes" id="UP000240429">
    <property type="component" value="Unassembled WGS sequence"/>
</dbReference>
<comment type="pathway">
    <text evidence="1">Cofactor biosynthesis; riboflavin biosynthesis.</text>
</comment>
<organism evidence="5 6">
    <name type="scientific">Streptomyces dioscori</name>
    <dbReference type="NCBI Taxonomy" id="2109333"/>
    <lineage>
        <taxon>Bacteria</taxon>
        <taxon>Bacillati</taxon>
        <taxon>Actinomycetota</taxon>
        <taxon>Actinomycetes</taxon>
        <taxon>Kitasatosporales</taxon>
        <taxon>Streptomycetaceae</taxon>
        <taxon>Streptomyces</taxon>
        <taxon>Streptomyces aurantiacus group</taxon>
    </lineage>
</organism>
<dbReference type="InterPro" id="IPR024072">
    <property type="entry name" value="DHFR-like_dom_sf"/>
</dbReference>
<proteinExistence type="predicted"/>
<name>A0A2P8Q9R5_9ACTN</name>
<dbReference type="PANTHER" id="PTHR38011">
    <property type="entry name" value="DIHYDROFOLATE REDUCTASE FAMILY PROTEIN (AFU_ORTHOLOGUE AFUA_8G06820)"/>
    <property type="match status" value="1"/>
</dbReference>
<evidence type="ECO:0000256" key="2">
    <source>
        <dbReference type="ARBA" id="ARBA00022857"/>
    </source>
</evidence>
<sequence>MQSLHPVPAVFVGGRELEDLYEYPAGLDRAWVQANFVASADGAATVNGDSECLSGSADRRILALARDLADVVMVGVATAVAGAYQTIQVDPARRAAHGLRPRPSLAMVTNRCSLGPDAPQIADCPEPPVVITCRDAPLATRRDLVAAGVDLVTVGDGSVDLRGALDALAERGLRRVDCEGGPTLFGGLIGEDLVDALCLTVSPVLVGGLDGRISTHPLPATSRPMVLESVLQAEESLFVKYRRLRDDGPAPPRPAVTA</sequence>
<protein>
    <recommendedName>
        <fullName evidence="4">Bacterial bifunctional deaminase-reductase C-terminal domain-containing protein</fullName>
    </recommendedName>
</protein>
<keyword evidence="6" id="KW-1185">Reference proteome</keyword>
<dbReference type="AlphaFoldDB" id="A0A2P8Q9R5"/>
<comment type="caution">
    <text evidence="5">The sequence shown here is derived from an EMBL/GenBank/DDBJ whole genome shotgun (WGS) entry which is preliminary data.</text>
</comment>
<dbReference type="GO" id="GO:0008703">
    <property type="term" value="F:5-amino-6-(5-phosphoribosylamino)uracil reductase activity"/>
    <property type="evidence" value="ECO:0007669"/>
    <property type="project" value="InterPro"/>
</dbReference>
<dbReference type="InterPro" id="IPR002734">
    <property type="entry name" value="RibDG_C"/>
</dbReference>
<dbReference type="GO" id="GO:0009231">
    <property type="term" value="P:riboflavin biosynthetic process"/>
    <property type="evidence" value="ECO:0007669"/>
    <property type="project" value="InterPro"/>
</dbReference>
<evidence type="ECO:0000256" key="3">
    <source>
        <dbReference type="ARBA" id="ARBA00023002"/>
    </source>
</evidence>
<keyword evidence="2" id="KW-0521">NADP</keyword>
<evidence type="ECO:0000313" key="5">
    <source>
        <dbReference type="EMBL" id="PSM42986.1"/>
    </source>
</evidence>
<dbReference type="OrthoDB" id="5243299at2"/>
<gene>
    <name evidence="5" type="ORF">C6Y14_12475</name>
</gene>
<dbReference type="Pfam" id="PF01872">
    <property type="entry name" value="RibD_C"/>
    <property type="match status" value="1"/>
</dbReference>
<dbReference type="EMBL" id="PYBJ01000007">
    <property type="protein sequence ID" value="PSM42986.1"/>
    <property type="molecule type" value="Genomic_DNA"/>
</dbReference>
<feature type="domain" description="Bacterial bifunctional deaminase-reductase C-terminal" evidence="4">
    <location>
        <begin position="30"/>
        <end position="221"/>
    </location>
</feature>
<dbReference type="InterPro" id="IPR050765">
    <property type="entry name" value="Riboflavin_Biosynth_HTPR"/>
</dbReference>
<evidence type="ECO:0000313" key="6">
    <source>
        <dbReference type="Proteomes" id="UP000240429"/>
    </source>
</evidence>
<dbReference type="SUPFAM" id="SSF53597">
    <property type="entry name" value="Dihydrofolate reductase-like"/>
    <property type="match status" value="1"/>
</dbReference>
<dbReference type="Gene3D" id="3.40.430.10">
    <property type="entry name" value="Dihydrofolate Reductase, subunit A"/>
    <property type="match status" value="1"/>
</dbReference>
<keyword evidence="3" id="KW-0560">Oxidoreductase</keyword>
<accession>A0A2P8Q9R5</accession>